<dbReference type="SMART" id="SM00954">
    <property type="entry name" value="RelA_SpoT"/>
    <property type="match status" value="1"/>
</dbReference>
<evidence type="ECO:0000313" key="9">
    <source>
        <dbReference type="Proteomes" id="UP001355056"/>
    </source>
</evidence>
<dbReference type="NCBIfam" id="TIGR00691">
    <property type="entry name" value="spoT_relA"/>
    <property type="match status" value="1"/>
</dbReference>
<dbReference type="InterPro" id="IPR033655">
    <property type="entry name" value="TGS_RelA/SpoT"/>
</dbReference>
<dbReference type="PANTHER" id="PTHR21262">
    <property type="entry name" value="GUANOSINE-3',5'-BIS DIPHOSPHATE 3'-PYROPHOSPHOHYDROLASE"/>
    <property type="match status" value="1"/>
</dbReference>
<comment type="function">
    <text evidence="6">In eubacteria ppGpp (guanosine 3'-diphosphate 5'-diphosphate) is a mediator of the stringent response that coordinates a variety of cellular activities in response to changes in nutritional abundance.</text>
</comment>
<evidence type="ECO:0000256" key="5">
    <source>
        <dbReference type="ARBA" id="ARBA00033308"/>
    </source>
</evidence>
<dbReference type="InterPro" id="IPR004095">
    <property type="entry name" value="TGS"/>
</dbReference>
<dbReference type="EMBL" id="JAXGFP010000008">
    <property type="protein sequence ID" value="MEG3185187.1"/>
    <property type="molecule type" value="Genomic_DNA"/>
</dbReference>
<comment type="pathway">
    <text evidence="2">Purine metabolism.</text>
</comment>
<dbReference type="GO" id="GO:0008728">
    <property type="term" value="F:GTP diphosphokinase activity"/>
    <property type="evidence" value="ECO:0007669"/>
    <property type="project" value="UniProtKB-EC"/>
</dbReference>
<evidence type="ECO:0000256" key="3">
    <source>
        <dbReference type="ARBA" id="ARBA00029754"/>
    </source>
</evidence>
<evidence type="ECO:0000313" key="8">
    <source>
        <dbReference type="EMBL" id="MEG3185187.1"/>
    </source>
</evidence>
<comment type="similarity">
    <text evidence="6">Belongs to the relA/spoT family.</text>
</comment>
<dbReference type="InterPro" id="IPR012675">
    <property type="entry name" value="Beta-grasp_dom_sf"/>
</dbReference>
<dbReference type="Proteomes" id="UP001355056">
    <property type="component" value="Unassembled WGS sequence"/>
</dbReference>
<accession>A0ABU7Z1R0</accession>
<dbReference type="InterPro" id="IPR043519">
    <property type="entry name" value="NT_sf"/>
</dbReference>
<dbReference type="CDD" id="cd01668">
    <property type="entry name" value="TGS_RSH"/>
    <property type="match status" value="1"/>
</dbReference>
<dbReference type="PROSITE" id="PS51880">
    <property type="entry name" value="TGS"/>
    <property type="match status" value="1"/>
</dbReference>
<dbReference type="PANTHER" id="PTHR21262:SF31">
    <property type="entry name" value="GTP PYROPHOSPHOKINASE"/>
    <property type="match status" value="1"/>
</dbReference>
<protein>
    <recommendedName>
        <fullName evidence="1">GTP pyrophosphokinase</fullName>
    </recommendedName>
    <alternativeName>
        <fullName evidence="4">(p)ppGpp synthase</fullName>
    </alternativeName>
    <alternativeName>
        <fullName evidence="3">ATP:GTP 3'-pyrophosphotransferase</fullName>
    </alternativeName>
    <alternativeName>
        <fullName evidence="5">ppGpp synthase I</fullName>
    </alternativeName>
</protein>
<sequence>MTTRRHEPGPATTDTTVAVGSALAALLANPAIAEPLRNALREAAIAGAEHEERDPPATITRMLAALQRLDADSDTLVAAIVHSYPVLQQRLGPAFERDHPAIAPLLDGQRAAEQVWALHAEQGPRRGSEGLRRLLLAIVRDLRVVPILLARQLAQMQEAASLPGDRRLALATLTRDIHAPLANRLGIWQLKWELEDLAFRYLQPDTYKQIARLLDEKRTDRERYIEAVKQTLREAMAAQGLKADIAGRPKHIYSIWKKMQRKDVPIGELYDLRAVRVLVESVGDCYAALGAVHASWTPIPSEFDDYIARPKRNDYRSLHTAVIGPEGKTLEVQIRTFEMHRQAELGVAAHWKYKEGRPPQGAIGGDAAFDRKIAWMRRLLEPAADGVEPDEAALARELDTELVEDRVYVLTPKGEVVDLPAGATPLDFAYRVHTEVGHRCRGAKVDGRIVPLDHRLASGDRVEIMTAKTGEPRRDWLIEANGFLASSRSREKVRNWFHKLDRARNEAAGKELLDKELRRLGLLGADLAPARERFKLAHDADLHVLVALGDVGPHQVGRILLEHERAASAPPAAEPAAPVLPRRVPRGKAADFTVQGVDNLLVQMARCCQALPGEPIAGYLTRGRGVTVHRRDCASYRRLAAAQPQRTLPVEWGRPGSAYEVDIEVVAVDRKWLLKEVTNLIAQGDAHLTSIHSDHQRDGARVRFLMRLKVDDYGQLSTLLGKLAALPGVEQARRG</sequence>
<dbReference type="Gene3D" id="1.10.3210.10">
    <property type="entry name" value="Hypothetical protein af1432"/>
    <property type="match status" value="1"/>
</dbReference>
<dbReference type="InterPro" id="IPR004811">
    <property type="entry name" value="RelA/Spo_fam"/>
</dbReference>
<keyword evidence="8" id="KW-0808">Transferase</keyword>
<feature type="domain" description="TGS" evidence="7">
    <location>
        <begin position="405"/>
        <end position="466"/>
    </location>
</feature>
<evidence type="ECO:0000256" key="1">
    <source>
        <dbReference type="ARBA" id="ARBA00019852"/>
    </source>
</evidence>
<proteinExistence type="inferred from homology"/>
<evidence type="ECO:0000256" key="2">
    <source>
        <dbReference type="ARBA" id="ARBA00025704"/>
    </source>
</evidence>
<keyword evidence="9" id="KW-1185">Reference proteome</keyword>
<dbReference type="RefSeq" id="WP_332618303.1">
    <property type="nucleotide sequence ID" value="NZ_JAXGFP010000008.1"/>
</dbReference>
<dbReference type="CDD" id="cd04876">
    <property type="entry name" value="ACT_RelA-SpoT"/>
    <property type="match status" value="1"/>
</dbReference>
<dbReference type="CDD" id="cd05399">
    <property type="entry name" value="NT_Rel-Spo_like"/>
    <property type="match status" value="1"/>
</dbReference>
<reference evidence="8 9" key="1">
    <citation type="journal article" date="2016" name="Int. J. Syst. Evol. Microbiol.">
        <title>Lysobacter erysipheiresistens sp. nov., an antagonist of powdery mildew, isolated from tobacco-cultivated soil.</title>
        <authorList>
            <person name="Xie B."/>
            <person name="Li T."/>
            <person name="Lin X."/>
            <person name="Wang C.J."/>
            <person name="Chen Y.J."/>
            <person name="Liu W.J."/>
            <person name="Zhao Z.W."/>
        </authorList>
    </citation>
    <scope>NUCLEOTIDE SEQUENCE [LARGE SCALE GENOMIC DNA]</scope>
    <source>
        <strain evidence="8 9">RS-LYSO-3</strain>
    </source>
</reference>
<comment type="caution">
    <text evidence="8">The sequence shown here is derived from an EMBL/GenBank/DDBJ whole genome shotgun (WGS) entry which is preliminary data.</text>
</comment>
<dbReference type="SUPFAM" id="SSF55021">
    <property type="entry name" value="ACT-like"/>
    <property type="match status" value="1"/>
</dbReference>
<dbReference type="Pfam" id="PF02824">
    <property type="entry name" value="TGS"/>
    <property type="match status" value="1"/>
</dbReference>
<evidence type="ECO:0000256" key="4">
    <source>
        <dbReference type="ARBA" id="ARBA00032407"/>
    </source>
</evidence>
<evidence type="ECO:0000256" key="6">
    <source>
        <dbReference type="RuleBase" id="RU003847"/>
    </source>
</evidence>
<dbReference type="InterPro" id="IPR007685">
    <property type="entry name" value="RelA_SpoT"/>
</dbReference>
<dbReference type="Gene3D" id="3.30.460.10">
    <property type="entry name" value="Beta Polymerase, domain 2"/>
    <property type="match status" value="1"/>
</dbReference>
<name>A0ABU7Z1R0_9GAMM</name>
<dbReference type="InterPro" id="IPR002912">
    <property type="entry name" value="ACT_dom"/>
</dbReference>
<dbReference type="SUPFAM" id="SSF109604">
    <property type="entry name" value="HD-domain/PDEase-like"/>
    <property type="match status" value="1"/>
</dbReference>
<dbReference type="SUPFAM" id="SSF81271">
    <property type="entry name" value="TGS-like"/>
    <property type="match status" value="1"/>
</dbReference>
<gene>
    <name evidence="8" type="ORF">SNE34_14370</name>
</gene>
<dbReference type="Pfam" id="PF13328">
    <property type="entry name" value="HD_4"/>
    <property type="match status" value="1"/>
</dbReference>
<dbReference type="Pfam" id="PF04607">
    <property type="entry name" value="RelA_SpoT"/>
    <property type="match status" value="1"/>
</dbReference>
<evidence type="ECO:0000259" key="7">
    <source>
        <dbReference type="PROSITE" id="PS51880"/>
    </source>
</evidence>
<dbReference type="SUPFAM" id="SSF81301">
    <property type="entry name" value="Nucleotidyltransferase"/>
    <property type="match status" value="1"/>
</dbReference>
<organism evidence="8 9">
    <name type="scientific">Novilysobacter erysipheiresistens</name>
    <dbReference type="NCBI Taxonomy" id="1749332"/>
    <lineage>
        <taxon>Bacteria</taxon>
        <taxon>Pseudomonadati</taxon>
        <taxon>Pseudomonadota</taxon>
        <taxon>Gammaproteobacteria</taxon>
        <taxon>Lysobacterales</taxon>
        <taxon>Lysobacteraceae</taxon>
        <taxon>Novilysobacter</taxon>
    </lineage>
</organism>
<dbReference type="Pfam" id="PF13291">
    <property type="entry name" value="ACT_4"/>
    <property type="match status" value="1"/>
</dbReference>
<dbReference type="InterPro" id="IPR045865">
    <property type="entry name" value="ACT-like_dom_sf"/>
</dbReference>
<dbReference type="InterPro" id="IPR012676">
    <property type="entry name" value="TGS-like"/>
</dbReference>
<dbReference type="Gene3D" id="3.10.20.30">
    <property type="match status" value="1"/>
</dbReference>
<dbReference type="Gene3D" id="3.30.70.260">
    <property type="match status" value="1"/>
</dbReference>